<evidence type="ECO:0000259" key="3">
    <source>
        <dbReference type="PROSITE" id="PS50113"/>
    </source>
</evidence>
<dbReference type="InterPro" id="IPR013655">
    <property type="entry name" value="PAS_fold_3"/>
</dbReference>
<dbReference type="SMART" id="SM00086">
    <property type="entry name" value="PAC"/>
    <property type="match status" value="1"/>
</dbReference>
<evidence type="ECO:0000259" key="2">
    <source>
        <dbReference type="PROSITE" id="PS50112"/>
    </source>
</evidence>
<dbReference type="SUPFAM" id="SSF55073">
    <property type="entry name" value="Nucleotide cyclase"/>
    <property type="match status" value="1"/>
</dbReference>
<dbReference type="Pfam" id="PF00672">
    <property type="entry name" value="HAMP"/>
    <property type="match status" value="1"/>
</dbReference>
<dbReference type="CDD" id="cd00130">
    <property type="entry name" value="PAS"/>
    <property type="match status" value="1"/>
</dbReference>
<dbReference type="InterPro" id="IPR052155">
    <property type="entry name" value="Biofilm_reg_signaling"/>
</dbReference>
<dbReference type="CDD" id="cd01948">
    <property type="entry name" value="EAL"/>
    <property type="match status" value="1"/>
</dbReference>
<evidence type="ECO:0000313" key="7">
    <source>
        <dbReference type="EMBL" id="AWI76928.1"/>
    </source>
</evidence>
<dbReference type="Proteomes" id="UP000244930">
    <property type="component" value="Chromosome"/>
</dbReference>
<dbReference type="InterPro" id="IPR043128">
    <property type="entry name" value="Rev_trsase/Diguanyl_cyclase"/>
</dbReference>
<keyword evidence="1" id="KW-0812">Transmembrane</keyword>
<dbReference type="SMART" id="SM00091">
    <property type="entry name" value="PAS"/>
    <property type="match status" value="1"/>
</dbReference>
<evidence type="ECO:0000259" key="5">
    <source>
        <dbReference type="PROSITE" id="PS50885"/>
    </source>
</evidence>
<dbReference type="SMART" id="SM00052">
    <property type="entry name" value="EAL"/>
    <property type="match status" value="1"/>
</dbReference>
<feature type="transmembrane region" description="Helical" evidence="1">
    <location>
        <begin position="166"/>
        <end position="187"/>
    </location>
</feature>
<dbReference type="InterPro" id="IPR029787">
    <property type="entry name" value="Nucleotide_cyclase"/>
</dbReference>
<evidence type="ECO:0000256" key="1">
    <source>
        <dbReference type="SAM" id="Phobius"/>
    </source>
</evidence>
<dbReference type="Gene3D" id="3.30.450.20">
    <property type="entry name" value="PAS domain"/>
    <property type="match status" value="1"/>
</dbReference>
<feature type="domain" description="GGDEF" evidence="6">
    <location>
        <begin position="410"/>
        <end position="543"/>
    </location>
</feature>
<dbReference type="Gene3D" id="6.10.340.10">
    <property type="match status" value="1"/>
</dbReference>
<dbReference type="InterPro" id="IPR001633">
    <property type="entry name" value="EAL_dom"/>
</dbReference>
<dbReference type="PROSITE" id="PS50112">
    <property type="entry name" value="PAS"/>
    <property type="match status" value="1"/>
</dbReference>
<dbReference type="PANTHER" id="PTHR44757">
    <property type="entry name" value="DIGUANYLATE CYCLASE DGCP"/>
    <property type="match status" value="1"/>
</dbReference>
<dbReference type="RefSeq" id="WP_108950627.1">
    <property type="nucleotide sequence ID" value="NZ_CP022187.1"/>
</dbReference>
<dbReference type="NCBIfam" id="TIGR00254">
    <property type="entry name" value="GGDEF"/>
    <property type="match status" value="1"/>
</dbReference>
<dbReference type="CDD" id="cd01949">
    <property type="entry name" value="GGDEF"/>
    <property type="match status" value="1"/>
</dbReference>
<dbReference type="InterPro" id="IPR003660">
    <property type="entry name" value="HAMP_dom"/>
</dbReference>
<dbReference type="EMBL" id="CP022187">
    <property type="protein sequence ID" value="AWI76928.1"/>
    <property type="molecule type" value="Genomic_DNA"/>
</dbReference>
<name>A0A2U8GTY8_9RHOO</name>
<dbReference type="Pfam" id="PF00990">
    <property type="entry name" value="GGDEF"/>
    <property type="match status" value="1"/>
</dbReference>
<feature type="domain" description="HAMP" evidence="5">
    <location>
        <begin position="185"/>
        <end position="237"/>
    </location>
</feature>
<dbReference type="Gene3D" id="3.20.20.450">
    <property type="entry name" value="EAL domain"/>
    <property type="match status" value="1"/>
</dbReference>
<dbReference type="SUPFAM" id="SSF158472">
    <property type="entry name" value="HAMP domain-like"/>
    <property type="match status" value="1"/>
</dbReference>
<dbReference type="InterPro" id="IPR001610">
    <property type="entry name" value="PAC"/>
</dbReference>
<dbReference type="InterPro" id="IPR000700">
    <property type="entry name" value="PAS-assoc_C"/>
</dbReference>
<dbReference type="PROSITE" id="PS50885">
    <property type="entry name" value="HAMP"/>
    <property type="match status" value="1"/>
</dbReference>
<dbReference type="SMART" id="SM00267">
    <property type="entry name" value="GGDEF"/>
    <property type="match status" value="1"/>
</dbReference>
<evidence type="ECO:0000259" key="6">
    <source>
        <dbReference type="PROSITE" id="PS50887"/>
    </source>
</evidence>
<dbReference type="PROSITE" id="PS50883">
    <property type="entry name" value="EAL"/>
    <property type="match status" value="1"/>
</dbReference>
<dbReference type="AlphaFoldDB" id="A0A2U8GTY8"/>
<dbReference type="NCBIfam" id="TIGR00229">
    <property type="entry name" value="sensory_box"/>
    <property type="match status" value="1"/>
</dbReference>
<dbReference type="InterPro" id="IPR000160">
    <property type="entry name" value="GGDEF_dom"/>
</dbReference>
<proteinExistence type="predicted"/>
<feature type="domain" description="PAC" evidence="3">
    <location>
        <begin position="325"/>
        <end position="377"/>
    </location>
</feature>
<dbReference type="CDD" id="cd06225">
    <property type="entry name" value="HAMP"/>
    <property type="match status" value="1"/>
</dbReference>
<feature type="domain" description="EAL" evidence="4">
    <location>
        <begin position="552"/>
        <end position="808"/>
    </location>
</feature>
<dbReference type="PROSITE" id="PS50887">
    <property type="entry name" value="GGDEF"/>
    <property type="match status" value="1"/>
</dbReference>
<gene>
    <name evidence="7" type="ORF">CEW83_18245</name>
</gene>
<reference evidence="7 8" key="1">
    <citation type="submission" date="2017-06" db="EMBL/GenBank/DDBJ databases">
        <title>Azoarcus.</title>
        <authorList>
            <person name="Woo J.-H."/>
            <person name="Kim H.-S."/>
        </authorList>
    </citation>
    <scope>NUCLEOTIDE SEQUENCE [LARGE SCALE GENOMIC DNA]</scope>
    <source>
        <strain evidence="7 8">TSPY31</strain>
    </source>
</reference>
<dbReference type="Gene3D" id="3.30.70.270">
    <property type="match status" value="1"/>
</dbReference>
<organism evidence="7 8">
    <name type="scientific">Parazoarcus communis</name>
    <dbReference type="NCBI Taxonomy" id="41977"/>
    <lineage>
        <taxon>Bacteria</taxon>
        <taxon>Pseudomonadati</taxon>
        <taxon>Pseudomonadota</taxon>
        <taxon>Betaproteobacteria</taxon>
        <taxon>Rhodocyclales</taxon>
        <taxon>Zoogloeaceae</taxon>
        <taxon>Parazoarcus</taxon>
    </lineage>
</organism>
<protein>
    <submittedName>
        <fullName evidence="7">Sensor domain-containing diguanylate cyclase</fullName>
    </submittedName>
</protein>
<dbReference type="KEGG" id="acom:CEW83_18245"/>
<dbReference type="SUPFAM" id="SSF141868">
    <property type="entry name" value="EAL domain-like"/>
    <property type="match status" value="1"/>
</dbReference>
<keyword evidence="1" id="KW-1133">Transmembrane helix</keyword>
<dbReference type="PANTHER" id="PTHR44757:SF2">
    <property type="entry name" value="BIOFILM ARCHITECTURE MAINTENANCE PROTEIN MBAA"/>
    <property type="match status" value="1"/>
</dbReference>
<evidence type="ECO:0000313" key="8">
    <source>
        <dbReference type="Proteomes" id="UP000244930"/>
    </source>
</evidence>
<accession>A0A2U8GTY8</accession>
<dbReference type="SUPFAM" id="SSF55785">
    <property type="entry name" value="PYP-like sensor domain (PAS domain)"/>
    <property type="match status" value="1"/>
</dbReference>
<feature type="domain" description="PAS" evidence="2">
    <location>
        <begin position="249"/>
        <end position="321"/>
    </location>
</feature>
<dbReference type="SMART" id="SM00304">
    <property type="entry name" value="HAMP"/>
    <property type="match status" value="1"/>
</dbReference>
<evidence type="ECO:0000259" key="4">
    <source>
        <dbReference type="PROSITE" id="PS50883"/>
    </source>
</evidence>
<keyword evidence="1" id="KW-0472">Membrane</keyword>
<dbReference type="InterPro" id="IPR035965">
    <property type="entry name" value="PAS-like_dom_sf"/>
</dbReference>
<dbReference type="GO" id="GO:0016020">
    <property type="term" value="C:membrane"/>
    <property type="evidence" value="ECO:0007669"/>
    <property type="project" value="InterPro"/>
</dbReference>
<dbReference type="GO" id="GO:0007165">
    <property type="term" value="P:signal transduction"/>
    <property type="evidence" value="ECO:0007669"/>
    <property type="project" value="InterPro"/>
</dbReference>
<dbReference type="InterPro" id="IPR000014">
    <property type="entry name" value="PAS"/>
</dbReference>
<dbReference type="PROSITE" id="PS50113">
    <property type="entry name" value="PAC"/>
    <property type="match status" value="1"/>
</dbReference>
<sequence>MPFRNSSIRTRLLLASTAVQVVLLSLLLANSVRLMNDATTASLDTLISQNASMLHAMATAYGEQPSYGPLQDTLGELLADSDKGLIYVRIGDSTGRILLSAGQTGMRGLPPATATPGVGIGEMLDHPVIHVRRPLLLARNEVGFLQFGVSVSVLAKARQSIIQQGALIALIEIVITFVLLSGIGYLLSNKLARLLAGSKAITDGYLDHRLPDDGGDELARLAKHFNIMASTLQQRVSELQQTAERLKTSEQRYALAMRGANDGLWDWDINTNRTYFAPRFCELIGIPEDDAATDPEPFISRLHPDETAGYRARMIDHLRGDNPQFMLEHRIRQPDGSYRWIMTRGVALRDAGGRAIRMAGSISDVHLRKRAEEQLIHDALHDGLTGLPNRALFIEHVRLALGQQRRDESYRFAVLAINLERFHLVNDSYGHATGDLLLREVAHRLHDLLRAGDLLARVGGDQFAVLLNGLEDSTEALEIAKTMVELPGFDAPGADRTLHPKCRVGLAMSDNERTDGEALLRDADNALQIARQSDGCSIKVFHASMHALALNTLQLETDLRNALSTGTLSVHYQPIMRLMDRRISSFEALVRWEHPVHGMIPPSQFIPLAEALDMIHDLGLLVLRRVCEDIHRWQAQTGTEQVPPVSVNLSARQLSRSNLADELIAIIKASKLEPERIRFEVTESILARADGPASNTLRQLRSAGIKVLIDDFGTGFSALSYLHTIPCDIIKLDGSFVGAITNDSRLRAIVRRSIELAHDLNIGVVAECIESGEQATTLNGMGCDFGQGYLFSRPLPAEEASRFLTPVSKETQP</sequence>
<dbReference type="Pfam" id="PF08447">
    <property type="entry name" value="PAS_3"/>
    <property type="match status" value="1"/>
</dbReference>
<dbReference type="InterPro" id="IPR035919">
    <property type="entry name" value="EAL_sf"/>
</dbReference>
<keyword evidence="8" id="KW-1185">Reference proteome</keyword>
<dbReference type="Pfam" id="PF00563">
    <property type="entry name" value="EAL"/>
    <property type="match status" value="1"/>
</dbReference>